<accession>A0ABT5X977</accession>
<dbReference type="SMART" id="SM00359">
    <property type="entry name" value="PUA"/>
    <property type="match status" value="1"/>
</dbReference>
<dbReference type="InterPro" id="IPR004521">
    <property type="entry name" value="Uncharacterised_CHP00451"/>
</dbReference>
<dbReference type="PROSITE" id="PS50890">
    <property type="entry name" value="PUA"/>
    <property type="match status" value="1"/>
</dbReference>
<proteinExistence type="predicted"/>
<dbReference type="InterPro" id="IPR022430">
    <property type="entry name" value="CHP03684"/>
</dbReference>
<dbReference type="InterPro" id="IPR002478">
    <property type="entry name" value="PUA"/>
</dbReference>
<dbReference type="InterPro" id="IPR016437">
    <property type="entry name" value="MCT-1/Tma20"/>
</dbReference>
<feature type="domain" description="PUA" evidence="1">
    <location>
        <begin position="79"/>
        <end position="152"/>
    </location>
</feature>
<dbReference type="EMBL" id="JARFPK010000028">
    <property type="protein sequence ID" value="MDF0591132.1"/>
    <property type="molecule type" value="Genomic_DNA"/>
</dbReference>
<dbReference type="SUPFAM" id="SSF88697">
    <property type="entry name" value="PUA domain-like"/>
    <property type="match status" value="1"/>
</dbReference>
<protein>
    <submittedName>
        <fullName evidence="2">RNA-binding protein</fullName>
    </submittedName>
</protein>
<name>A0ABT5X977_9EURY</name>
<dbReference type="Pfam" id="PF01472">
    <property type="entry name" value="PUA"/>
    <property type="match status" value="1"/>
</dbReference>
<keyword evidence="3" id="KW-1185">Reference proteome</keyword>
<sequence length="160" mass="17548">MKIKSRHHLKESESKRILRLIEPFLEDPSPLRGLPLEVADTDDDFNLILLKGRPVFIMLEGKPFFTVRGAIEFPPKRRMVVVVDSGAVSYIVNGADVMAPGIVKADPDIVPGDPVVIVEERHNKPLAVGVALIPGTDMRGTGKAVKSVHHVGDELWDMVG</sequence>
<gene>
    <name evidence="2" type="ORF">P0O15_08120</name>
</gene>
<dbReference type="PANTHER" id="PTHR22798:SF0">
    <property type="entry name" value="MALIGNANT T-CELL-AMPLIFIED SEQUENCE 1"/>
    <property type="match status" value="1"/>
</dbReference>
<dbReference type="RefSeq" id="WP_316966874.1">
    <property type="nucleotide sequence ID" value="NZ_JARFPK010000028.1"/>
</dbReference>
<evidence type="ECO:0000313" key="3">
    <source>
        <dbReference type="Proteomes" id="UP001220010"/>
    </source>
</evidence>
<dbReference type="InterPro" id="IPR015947">
    <property type="entry name" value="PUA-like_sf"/>
</dbReference>
<comment type="caution">
    <text evidence="2">The sequence shown here is derived from an EMBL/GenBank/DDBJ whole genome shotgun (WGS) entry which is preliminary data.</text>
</comment>
<dbReference type="PIRSF" id="PIRSF005067">
    <property type="entry name" value="Tma_RNA-bind_prd"/>
    <property type="match status" value="1"/>
</dbReference>
<organism evidence="2 3">
    <name type="scientific">Candidatus Methanocrinis natronophilus</name>
    <dbReference type="NCBI Taxonomy" id="3033396"/>
    <lineage>
        <taxon>Archaea</taxon>
        <taxon>Methanobacteriati</taxon>
        <taxon>Methanobacteriota</taxon>
        <taxon>Stenosarchaea group</taxon>
        <taxon>Methanomicrobia</taxon>
        <taxon>Methanotrichales</taxon>
        <taxon>Methanotrichaceae</taxon>
        <taxon>Methanocrinis</taxon>
    </lineage>
</organism>
<dbReference type="CDD" id="cd21154">
    <property type="entry name" value="PUA_MJ1432-like"/>
    <property type="match status" value="1"/>
</dbReference>
<dbReference type="NCBIfam" id="NF011153">
    <property type="entry name" value="PRK14560.1-4"/>
    <property type="match status" value="1"/>
</dbReference>
<dbReference type="Gene3D" id="3.10.400.20">
    <property type="match status" value="1"/>
</dbReference>
<evidence type="ECO:0000259" key="1">
    <source>
        <dbReference type="SMART" id="SM00359"/>
    </source>
</evidence>
<dbReference type="PANTHER" id="PTHR22798">
    <property type="entry name" value="MCT-1 PROTEIN"/>
    <property type="match status" value="1"/>
</dbReference>
<evidence type="ECO:0000313" key="2">
    <source>
        <dbReference type="EMBL" id="MDF0591132.1"/>
    </source>
</evidence>
<reference evidence="2 3" key="1">
    <citation type="submission" date="2023-03" db="EMBL/GenBank/DDBJ databases">
        <title>WGS of Methanotrichaceae archaeon Mx.</title>
        <authorList>
            <person name="Sorokin D.Y."/>
            <person name="Merkel A.Y."/>
        </authorList>
    </citation>
    <scope>NUCLEOTIDE SEQUENCE [LARGE SCALE GENOMIC DNA]</scope>
    <source>
        <strain evidence="2 3">Mx</strain>
    </source>
</reference>
<dbReference type="NCBIfam" id="TIGR00451">
    <property type="entry name" value="unchar_dom_2"/>
    <property type="match status" value="1"/>
</dbReference>
<dbReference type="Proteomes" id="UP001220010">
    <property type="component" value="Unassembled WGS sequence"/>
</dbReference>
<dbReference type="NCBIfam" id="TIGR03684">
    <property type="entry name" value="arCOG00985"/>
    <property type="match status" value="1"/>
</dbReference>